<evidence type="ECO:0000256" key="5">
    <source>
        <dbReference type="ARBA" id="ARBA00022963"/>
    </source>
</evidence>
<comment type="catalytic activity">
    <reaction evidence="1">
        <text>a 1,2-diacyl-sn-glycero-3-phosphocholine + H2O = a 1,2-diacyl-sn-glycero-3-phosphate + choline + H(+)</text>
        <dbReference type="Rhea" id="RHEA:14445"/>
        <dbReference type="ChEBI" id="CHEBI:15354"/>
        <dbReference type="ChEBI" id="CHEBI:15377"/>
        <dbReference type="ChEBI" id="CHEBI:15378"/>
        <dbReference type="ChEBI" id="CHEBI:57643"/>
        <dbReference type="ChEBI" id="CHEBI:58608"/>
        <dbReference type="EC" id="3.1.4.4"/>
    </reaction>
</comment>
<dbReference type="Proteomes" id="UP001595829">
    <property type="component" value="Unassembled WGS sequence"/>
</dbReference>
<evidence type="ECO:0000256" key="1">
    <source>
        <dbReference type="ARBA" id="ARBA00000798"/>
    </source>
</evidence>
<evidence type="ECO:0000259" key="8">
    <source>
        <dbReference type="Pfam" id="PF13091"/>
    </source>
</evidence>
<dbReference type="InterPro" id="IPR051406">
    <property type="entry name" value="PLD_domain"/>
</dbReference>
<dbReference type="PANTHER" id="PTHR43856:SF1">
    <property type="entry name" value="MITOCHONDRIAL CARDIOLIPIN HYDROLASE"/>
    <property type="match status" value="1"/>
</dbReference>
<evidence type="ECO:0000256" key="6">
    <source>
        <dbReference type="ARBA" id="ARBA00023098"/>
    </source>
</evidence>
<comment type="similarity">
    <text evidence="2">Belongs to the phospholipase D family.</text>
</comment>
<feature type="domain" description="Phospholipase D-like" evidence="8">
    <location>
        <begin position="64"/>
        <end position="233"/>
    </location>
</feature>
<dbReference type="RefSeq" id="WP_345686014.1">
    <property type="nucleotide sequence ID" value="NZ_BAABIT010000001.1"/>
</dbReference>
<reference evidence="10" key="1">
    <citation type="journal article" date="2019" name="Int. J. Syst. Evol. Microbiol.">
        <title>The Global Catalogue of Microorganisms (GCM) 10K type strain sequencing project: providing services to taxonomists for standard genome sequencing and annotation.</title>
        <authorList>
            <consortium name="The Broad Institute Genomics Platform"/>
            <consortium name="The Broad Institute Genome Sequencing Center for Infectious Disease"/>
            <person name="Wu L."/>
            <person name="Ma J."/>
        </authorList>
    </citation>
    <scope>NUCLEOTIDE SEQUENCE [LARGE SCALE GENOMIC DNA]</scope>
    <source>
        <strain evidence="10">CGMCC 4.1648</strain>
    </source>
</reference>
<dbReference type="PANTHER" id="PTHR43856">
    <property type="entry name" value="CARDIOLIPIN HYDROLASE"/>
    <property type="match status" value="1"/>
</dbReference>
<protein>
    <recommendedName>
        <fullName evidence="3">phospholipase D</fullName>
        <ecNumber evidence="3">3.1.4.4</ecNumber>
    </recommendedName>
</protein>
<feature type="domain" description="Phospholipase D-like" evidence="8">
    <location>
        <begin position="310"/>
        <end position="422"/>
    </location>
</feature>
<evidence type="ECO:0000313" key="10">
    <source>
        <dbReference type="Proteomes" id="UP001595829"/>
    </source>
</evidence>
<organism evidence="9 10">
    <name type="scientific">Streptomyces coeruleoprunus</name>
    <dbReference type="NCBI Taxonomy" id="285563"/>
    <lineage>
        <taxon>Bacteria</taxon>
        <taxon>Bacillati</taxon>
        <taxon>Actinomycetota</taxon>
        <taxon>Actinomycetes</taxon>
        <taxon>Kitasatosporales</taxon>
        <taxon>Streptomycetaceae</taxon>
        <taxon>Streptomyces</taxon>
    </lineage>
</organism>
<gene>
    <name evidence="9" type="ORF">ACFPM3_18245</name>
</gene>
<comment type="caution">
    <text evidence="9">The sequence shown here is derived from an EMBL/GenBank/DDBJ whole genome shotgun (WGS) entry which is preliminary data.</text>
</comment>
<feature type="chain" id="PRO_5046438841" description="phospholipase D" evidence="7">
    <location>
        <begin position="22"/>
        <end position="455"/>
    </location>
</feature>
<sequence length="455" mass="49057">MPVAIATAALAAGIPAPLASAETVPAPAVTTGAVFNDPTSTDPAQRNAIFDHLAALIDGAVPGSDIKISLYIFMAVATTEQQYSSVPLAQRLVAAHQRGVNVQVLLDNAQVRLDAESAGKWNTSYVELLKLADKRPDGTNGNSWVRVCRKDQACLAARPAAWNVEPYLSYHGVNHNKFFLFSRTTGRGTVPVDNVVVQSSGNLSTDDRKSFWNDALTVAGNAELYKGYDAYFTKQVEAEADPTKRLTDVLMDKQAGRAKAYFFPRQTSGPGGEPDDVILNILNTVDNPVPGHPICHGNSPGTGLNGRTVIRIAQGGITRPEVAKKLYELDKAGCYVDLVYGYADSESLSSLQKAEPPYYGVTLHKLHSTEGVGTTTHTKYMIIEGAYKGIPDQKIVFTGSHTYTKSALIGNDEALLKWDDSTVGTTPHTPTVFEAYRENFRTQRAAADAQSAQQP</sequence>
<keyword evidence="7" id="KW-0732">Signal</keyword>
<evidence type="ECO:0000256" key="7">
    <source>
        <dbReference type="SAM" id="SignalP"/>
    </source>
</evidence>
<evidence type="ECO:0000256" key="2">
    <source>
        <dbReference type="ARBA" id="ARBA00008664"/>
    </source>
</evidence>
<feature type="signal peptide" evidence="7">
    <location>
        <begin position="1"/>
        <end position="21"/>
    </location>
</feature>
<proteinExistence type="inferred from homology"/>
<dbReference type="InterPro" id="IPR025202">
    <property type="entry name" value="PLD-like_dom"/>
</dbReference>
<accession>A0ABV9XIQ9</accession>
<name>A0ABV9XIQ9_9ACTN</name>
<keyword evidence="4" id="KW-0378">Hydrolase</keyword>
<dbReference type="Pfam" id="PF13091">
    <property type="entry name" value="PLDc_2"/>
    <property type="match status" value="2"/>
</dbReference>
<evidence type="ECO:0000256" key="4">
    <source>
        <dbReference type="ARBA" id="ARBA00022801"/>
    </source>
</evidence>
<evidence type="ECO:0000313" key="9">
    <source>
        <dbReference type="EMBL" id="MFC5024070.1"/>
    </source>
</evidence>
<keyword evidence="6" id="KW-0443">Lipid metabolism</keyword>
<evidence type="ECO:0000256" key="3">
    <source>
        <dbReference type="ARBA" id="ARBA00012027"/>
    </source>
</evidence>
<dbReference type="Gene3D" id="3.30.870.10">
    <property type="entry name" value="Endonuclease Chain A"/>
    <property type="match status" value="2"/>
</dbReference>
<dbReference type="SUPFAM" id="SSF56024">
    <property type="entry name" value="Phospholipase D/nuclease"/>
    <property type="match status" value="2"/>
</dbReference>
<dbReference type="EC" id="3.1.4.4" evidence="3"/>
<keyword evidence="5" id="KW-0442">Lipid degradation</keyword>
<dbReference type="EMBL" id="JBHSJD010000014">
    <property type="protein sequence ID" value="MFC5024070.1"/>
    <property type="molecule type" value="Genomic_DNA"/>
</dbReference>
<keyword evidence="10" id="KW-1185">Reference proteome</keyword>